<sequence>MSPNIGASSSTKQDTANRLRNAVTHSRVTKAYMPNKTKKGSSAGKTRPQVFRIIINNRLGTRAEILCSPSDTIGDFKKVAALYIGQRAGSIMLKRQGGKPMKDQLTLEDYEVSNGSSLDFELDMGDLATDTITYWDLISAIFSQPTRSLSSLIDALETIVISLRDTAGTDYAFPATASLNTTTPPPQHSSTRHDPTSALSPWSYRLCSYYLQPQSRPPSSAAVAAK</sequence>
<reference evidence="5" key="1">
    <citation type="journal article" date="2023" name="Genome Biol. Evol.">
        <title>First Whole Genome Sequence and Flow Cytometry Genome Size Data for the Lichen-Forming Fungus Ramalina farinacea (Ascomycota).</title>
        <authorList>
            <person name="Llewellyn T."/>
            <person name="Mian S."/>
            <person name="Hill R."/>
            <person name="Leitch I.J."/>
            <person name="Gaya E."/>
        </authorList>
    </citation>
    <scope>NUCLEOTIDE SEQUENCE</scope>
    <source>
        <strain evidence="5">LIQ254RAFAR</strain>
    </source>
</reference>
<dbReference type="PANTHER" id="PTHR13042">
    <property type="entry name" value="UBIQUITIN-LIKE PROTEIN 5"/>
    <property type="match status" value="1"/>
</dbReference>
<dbReference type="InterPro" id="IPR029071">
    <property type="entry name" value="Ubiquitin-like_domsf"/>
</dbReference>
<evidence type="ECO:0000256" key="2">
    <source>
        <dbReference type="ARBA" id="ARBA00022786"/>
    </source>
</evidence>
<dbReference type="EMBL" id="JAPUFD010000014">
    <property type="protein sequence ID" value="MDI1491481.1"/>
    <property type="molecule type" value="Genomic_DNA"/>
</dbReference>
<evidence type="ECO:0000256" key="3">
    <source>
        <dbReference type="SAM" id="MobiDB-lite"/>
    </source>
</evidence>
<protein>
    <recommendedName>
        <fullName evidence="1">Ubiquitin-like modifier HUB1</fullName>
    </recommendedName>
</protein>
<evidence type="ECO:0000259" key="4">
    <source>
        <dbReference type="PROSITE" id="PS50053"/>
    </source>
</evidence>
<proteinExistence type="predicted"/>
<feature type="compositionally biased region" description="Polar residues" evidence="3">
    <location>
        <begin position="1"/>
        <end position="26"/>
    </location>
</feature>
<feature type="region of interest" description="Disordered" evidence="3">
    <location>
        <begin position="176"/>
        <end position="197"/>
    </location>
</feature>
<gene>
    <name evidence="5" type="ORF">OHK93_002690</name>
</gene>
<evidence type="ECO:0000313" key="5">
    <source>
        <dbReference type="EMBL" id="MDI1491481.1"/>
    </source>
</evidence>
<evidence type="ECO:0000256" key="1">
    <source>
        <dbReference type="ARBA" id="ARBA00014108"/>
    </source>
</evidence>
<name>A0AA43QRV0_9LECA</name>
<accession>A0AA43QRV0</accession>
<keyword evidence="6" id="KW-1185">Reference proteome</keyword>
<keyword evidence="2" id="KW-0833">Ubl conjugation pathway</keyword>
<feature type="domain" description="Ubiquitin-like" evidence="4">
    <location>
        <begin position="51"/>
        <end position="118"/>
    </location>
</feature>
<dbReference type="AlphaFoldDB" id="A0AA43QRV0"/>
<dbReference type="Gene3D" id="3.10.20.90">
    <property type="entry name" value="Phosphatidylinositol 3-kinase Catalytic Subunit, Chain A, domain 1"/>
    <property type="match status" value="1"/>
</dbReference>
<dbReference type="Proteomes" id="UP001161017">
    <property type="component" value="Unassembled WGS sequence"/>
</dbReference>
<evidence type="ECO:0000313" key="6">
    <source>
        <dbReference type="Proteomes" id="UP001161017"/>
    </source>
</evidence>
<dbReference type="SUPFAM" id="SSF54236">
    <property type="entry name" value="Ubiquitin-like"/>
    <property type="match status" value="1"/>
</dbReference>
<dbReference type="PROSITE" id="PS50053">
    <property type="entry name" value="UBIQUITIN_2"/>
    <property type="match status" value="1"/>
</dbReference>
<feature type="region of interest" description="Disordered" evidence="3">
    <location>
        <begin position="1"/>
        <end position="27"/>
    </location>
</feature>
<dbReference type="InterPro" id="IPR000626">
    <property type="entry name" value="Ubiquitin-like_dom"/>
</dbReference>
<organism evidence="5 6">
    <name type="scientific">Ramalina farinacea</name>
    <dbReference type="NCBI Taxonomy" id="258253"/>
    <lineage>
        <taxon>Eukaryota</taxon>
        <taxon>Fungi</taxon>
        <taxon>Dikarya</taxon>
        <taxon>Ascomycota</taxon>
        <taxon>Pezizomycotina</taxon>
        <taxon>Lecanoromycetes</taxon>
        <taxon>OSLEUM clade</taxon>
        <taxon>Lecanoromycetidae</taxon>
        <taxon>Lecanorales</taxon>
        <taxon>Lecanorineae</taxon>
        <taxon>Ramalinaceae</taxon>
        <taxon>Ramalina</taxon>
    </lineage>
</organism>
<dbReference type="InterPro" id="IPR039732">
    <property type="entry name" value="Hub1/Ubl5"/>
</dbReference>
<comment type="caution">
    <text evidence="5">The sequence shown here is derived from an EMBL/GenBank/DDBJ whole genome shotgun (WGS) entry which is preliminary data.</text>
</comment>